<dbReference type="InterPro" id="IPR012334">
    <property type="entry name" value="Pectin_lyas_fold"/>
</dbReference>
<gene>
    <name evidence="1" type="ORF">AD934_00750</name>
</gene>
<dbReference type="Gene3D" id="2.160.20.10">
    <property type="entry name" value="Single-stranded right-handed beta-helix, Pectin lyase-like"/>
    <property type="match status" value="1"/>
</dbReference>
<name>A0A149S8E4_GLUOY</name>
<dbReference type="AlphaFoldDB" id="A0A149S8E4"/>
<sequence>MKSRFAILAVGLFGIEAAAAQAPIQTRGGGIQGQATNSTWKIGPDGIAHFSAIDPTTVIERQNLGQIMEKVNAAVASAANAITRDAIGNPLGVAGLDAGGNVTAPIAGDVSAASSQTAGAPSSRSIASHFGDSLSVKDFGAHLDGSNDDATAFQAAKSAAGNAQVIMLPPSSQPVIKLSAFPTSTAAKVNFWWLFGQRSLAGSNGFPVYQFGYDPIFSTTGNGFWMSRMKQAAGMDAPLLRVDDNLSDGPGTPGDVSAAIQGNCAVAQTRMEKYEWCGTFVLNSRSYGGSQSMGLAAHANRMADAMSDGKGPRSPIWAGYEAVDDRTGLASALSGTIVGHELDAMGTGQGDTQTVAGDGSITTANIAGRLGFQLGLQNHWDKGPTFGIGEAFTVGGVSNPLQTCASVSGSDQSPICTTSKITPGTPFVEVGYAISSPYAVAAFDAERATPLSLWHYNTKAIAVGDTSISFESIYDGMYLGQQVVSGSIFPAGTVVTAIDPSSNTITVSNPATGTLPVGGGVWLTSVAPAYKMGYGQFISFDSNNSHQLYVDGGSRNLTYKSLGQDVFSVGQGGNVTVNSSYAQGPAITVQGTSNSGVDTSALSATRALQMKTGQTVNWEASQVISTGWDGANLVDKTSSVTTRALDTAGNEMLLGTVQPHKGVVLPNMTTAQIKAMTNVASATEVYDTDTKTVVLLVDGTWHQIALGDAL</sequence>
<dbReference type="PATRIC" id="fig|442.8.peg.2376"/>
<accession>A0A149S8E4</accession>
<evidence type="ECO:0000313" key="1">
    <source>
        <dbReference type="EMBL" id="KXV22999.1"/>
    </source>
</evidence>
<comment type="caution">
    <text evidence="1">The sequence shown here is derived from an EMBL/GenBank/DDBJ whole genome shotgun (WGS) entry which is preliminary data.</text>
</comment>
<proteinExistence type="predicted"/>
<reference evidence="1 2" key="1">
    <citation type="submission" date="2015-06" db="EMBL/GenBank/DDBJ databases">
        <title>Improved classification and identification of acetic acid bacteria using matrix-assisted laser desorption/ionization time-of-flight mass spectrometry; Gluconobacter nephelii and Gluconobacter uchimurae are later heterotypic synonyms of Gluconobacter japonicus and Gluconobacter oxydans, respectively.</title>
        <authorList>
            <person name="Li L."/>
            <person name="Cleenwerck I."/>
            <person name="De Vuyst L."/>
            <person name="Vandamme P."/>
        </authorList>
    </citation>
    <scope>NUCLEOTIDE SEQUENCE [LARGE SCALE GENOMIC DNA]</scope>
    <source>
        <strain evidence="1 2">LMG 1676</strain>
    </source>
</reference>
<dbReference type="EMBL" id="LHZG01000069">
    <property type="protein sequence ID" value="KXV22999.1"/>
    <property type="molecule type" value="Genomic_DNA"/>
</dbReference>
<organism evidence="1 2">
    <name type="scientific">Gluconobacter oxydans</name>
    <name type="common">Gluconobacter suboxydans</name>
    <dbReference type="NCBI Taxonomy" id="442"/>
    <lineage>
        <taxon>Bacteria</taxon>
        <taxon>Pseudomonadati</taxon>
        <taxon>Pseudomonadota</taxon>
        <taxon>Alphaproteobacteria</taxon>
        <taxon>Acetobacterales</taxon>
        <taxon>Acetobacteraceae</taxon>
        <taxon>Gluconobacter</taxon>
    </lineage>
</organism>
<dbReference type="RefSeq" id="WP_062499530.1">
    <property type="nucleotide sequence ID" value="NZ_LHZG01000069.1"/>
</dbReference>
<evidence type="ECO:0000313" key="2">
    <source>
        <dbReference type="Proteomes" id="UP000075655"/>
    </source>
</evidence>
<dbReference type="Proteomes" id="UP000075655">
    <property type="component" value="Unassembled WGS sequence"/>
</dbReference>
<dbReference type="InterPro" id="IPR011050">
    <property type="entry name" value="Pectin_lyase_fold/virulence"/>
</dbReference>
<evidence type="ECO:0008006" key="3">
    <source>
        <dbReference type="Google" id="ProtNLM"/>
    </source>
</evidence>
<dbReference type="SUPFAM" id="SSF51126">
    <property type="entry name" value="Pectin lyase-like"/>
    <property type="match status" value="1"/>
</dbReference>
<protein>
    <recommendedName>
        <fullName evidence="3">Pectate lyase superfamily protein domain-containing protein</fullName>
    </recommendedName>
</protein>